<dbReference type="GO" id="GO:0045004">
    <property type="term" value="P:DNA replication proofreading"/>
    <property type="evidence" value="ECO:0007669"/>
    <property type="project" value="TreeGrafter"/>
</dbReference>
<gene>
    <name evidence="2" type="ORF">AC625_04360</name>
</gene>
<dbReference type="STRING" id="1679170.AC625_04360"/>
<feature type="domain" description="Exonuclease" evidence="1">
    <location>
        <begin position="7"/>
        <end position="178"/>
    </location>
</feature>
<dbReference type="Gene3D" id="3.30.420.10">
    <property type="entry name" value="Ribonuclease H-like superfamily/Ribonuclease H"/>
    <property type="match status" value="1"/>
</dbReference>
<dbReference type="OrthoDB" id="9803913at2"/>
<dbReference type="InterPro" id="IPR013520">
    <property type="entry name" value="Ribonucl_H"/>
</dbReference>
<accession>A0A0K9GQG5</accession>
<evidence type="ECO:0000313" key="2">
    <source>
        <dbReference type="EMBL" id="KMY48841.1"/>
    </source>
</evidence>
<dbReference type="CDD" id="cd06127">
    <property type="entry name" value="DEDDh"/>
    <property type="match status" value="1"/>
</dbReference>
<dbReference type="InterPro" id="IPR036397">
    <property type="entry name" value="RNaseH_sf"/>
</dbReference>
<evidence type="ECO:0000259" key="1">
    <source>
        <dbReference type="SMART" id="SM00479"/>
    </source>
</evidence>
<dbReference type="GO" id="GO:0003676">
    <property type="term" value="F:nucleic acid binding"/>
    <property type="evidence" value="ECO:0007669"/>
    <property type="project" value="InterPro"/>
</dbReference>
<dbReference type="GO" id="GO:0005829">
    <property type="term" value="C:cytosol"/>
    <property type="evidence" value="ECO:0007669"/>
    <property type="project" value="TreeGrafter"/>
</dbReference>
<dbReference type="Pfam" id="PF00929">
    <property type="entry name" value="RNase_T"/>
    <property type="match status" value="1"/>
</dbReference>
<dbReference type="SUPFAM" id="SSF53098">
    <property type="entry name" value="Ribonuclease H-like"/>
    <property type="match status" value="1"/>
</dbReference>
<name>A0A0K9GQG5_9BACI</name>
<dbReference type="AlphaFoldDB" id="A0A0K9GQG5"/>
<dbReference type="RefSeq" id="WP_049680169.1">
    <property type="nucleotide sequence ID" value="NZ_LFZW01000001.1"/>
</dbReference>
<proteinExistence type="predicted"/>
<dbReference type="PANTHER" id="PTHR30231:SF37">
    <property type="entry name" value="EXODEOXYRIBONUCLEASE 10"/>
    <property type="match status" value="1"/>
</dbReference>
<organism evidence="2 3">
    <name type="scientific">Peribacillus loiseleuriae</name>
    <dbReference type="NCBI Taxonomy" id="1679170"/>
    <lineage>
        <taxon>Bacteria</taxon>
        <taxon>Bacillati</taxon>
        <taxon>Bacillota</taxon>
        <taxon>Bacilli</taxon>
        <taxon>Bacillales</taxon>
        <taxon>Bacillaceae</taxon>
        <taxon>Peribacillus</taxon>
    </lineage>
</organism>
<evidence type="ECO:0000313" key="3">
    <source>
        <dbReference type="Proteomes" id="UP000037146"/>
    </source>
</evidence>
<dbReference type="InterPro" id="IPR012337">
    <property type="entry name" value="RNaseH-like_sf"/>
</dbReference>
<dbReference type="Proteomes" id="UP000037146">
    <property type="component" value="Unassembled WGS sequence"/>
</dbReference>
<keyword evidence="3" id="KW-1185">Reference proteome</keyword>
<sequence>MSIQKKVGLVLDVETTGLSPNEDEMIELAMKLFSYNESTGEVLEVIDEDSFLREPMSTSARRNYDHAYEVHGIPFELVCGKSFYDVKIKTYFNRADAIFAHNASFDRSFLVRMYPEVNELKWYCTMRSVAWKDYGMYNSKLLTLLQHHAISNVQSHRAMDDITYLLELIKKQNPYGDLYLQEILKRGPMRKYKPAATQVKRKSAFKL</sequence>
<dbReference type="SMART" id="SM00479">
    <property type="entry name" value="EXOIII"/>
    <property type="match status" value="1"/>
</dbReference>
<dbReference type="GO" id="GO:0008408">
    <property type="term" value="F:3'-5' exonuclease activity"/>
    <property type="evidence" value="ECO:0007669"/>
    <property type="project" value="TreeGrafter"/>
</dbReference>
<protein>
    <submittedName>
        <fullName evidence="2">DNA polymerase III subunit epsilon</fullName>
    </submittedName>
</protein>
<reference evidence="3" key="1">
    <citation type="submission" date="2015-07" db="EMBL/GenBank/DDBJ databases">
        <title>Genome sequencing project for genomic taxonomy and phylogenomics of Bacillus-like bacteria.</title>
        <authorList>
            <person name="Liu B."/>
            <person name="Wang J."/>
            <person name="Zhu Y."/>
            <person name="Liu G."/>
            <person name="Chen Q."/>
            <person name="Chen Z."/>
            <person name="Lan J."/>
            <person name="Che J."/>
            <person name="Ge C."/>
            <person name="Shi H."/>
            <person name="Pan Z."/>
            <person name="Liu X."/>
        </authorList>
    </citation>
    <scope>NUCLEOTIDE SEQUENCE [LARGE SCALE GENOMIC DNA]</scope>
    <source>
        <strain evidence="3">FJAT-27997</strain>
    </source>
</reference>
<comment type="caution">
    <text evidence="2">The sequence shown here is derived from an EMBL/GenBank/DDBJ whole genome shotgun (WGS) entry which is preliminary data.</text>
</comment>
<dbReference type="PANTHER" id="PTHR30231">
    <property type="entry name" value="DNA POLYMERASE III SUBUNIT EPSILON"/>
    <property type="match status" value="1"/>
</dbReference>
<dbReference type="PATRIC" id="fig|1679170.3.peg.935"/>
<dbReference type="EMBL" id="LFZW01000001">
    <property type="protein sequence ID" value="KMY48841.1"/>
    <property type="molecule type" value="Genomic_DNA"/>
</dbReference>